<reference evidence="10 13" key="1">
    <citation type="submission" date="2014-08" db="EMBL/GenBank/DDBJ databases">
        <title>Fervidobacterium pennivorans DYC genome.</title>
        <authorList>
            <person name="Wushke S."/>
        </authorList>
    </citation>
    <scope>NUCLEOTIDE SEQUENCE [LARGE SCALE GENOMIC DNA]</scope>
    <source>
        <strain evidence="10 13">DYC</strain>
    </source>
</reference>
<comment type="catalytic activity">
    <reaction evidence="7 8">
        <text>5-amino-1-(5-phospho-D-ribosyl)imidazole-4-carboxylate + L-aspartate + ATP = (2S)-2-[5-amino-1-(5-phospho-beta-D-ribosyl)imidazole-4-carboxamido]succinate + ADP + phosphate + 2 H(+)</text>
        <dbReference type="Rhea" id="RHEA:22628"/>
        <dbReference type="ChEBI" id="CHEBI:15378"/>
        <dbReference type="ChEBI" id="CHEBI:29991"/>
        <dbReference type="ChEBI" id="CHEBI:30616"/>
        <dbReference type="ChEBI" id="CHEBI:43474"/>
        <dbReference type="ChEBI" id="CHEBI:58443"/>
        <dbReference type="ChEBI" id="CHEBI:77657"/>
        <dbReference type="ChEBI" id="CHEBI:456216"/>
        <dbReference type="EC" id="6.3.2.6"/>
    </reaction>
</comment>
<dbReference type="Gene3D" id="3.30.200.20">
    <property type="entry name" value="Phosphorylase Kinase, domain 1"/>
    <property type="match status" value="1"/>
</dbReference>
<dbReference type="SUPFAM" id="SSF56104">
    <property type="entry name" value="SAICAR synthase-like"/>
    <property type="match status" value="1"/>
</dbReference>
<dbReference type="UniPathway" id="UPA00074">
    <property type="reaction ID" value="UER00131"/>
</dbReference>
<name>A0A172T595_FERPE</name>
<keyword evidence="4 8" id="KW-0547">Nucleotide-binding</keyword>
<dbReference type="InterPro" id="IPR050089">
    <property type="entry name" value="SAICAR_synthetase"/>
</dbReference>
<dbReference type="EMBL" id="DSZT01000137">
    <property type="protein sequence ID" value="HGU42136.1"/>
    <property type="molecule type" value="Genomic_DNA"/>
</dbReference>
<evidence type="ECO:0000313" key="10">
    <source>
        <dbReference type="EMBL" id="ANE42137.1"/>
    </source>
</evidence>
<dbReference type="Proteomes" id="UP000077096">
    <property type="component" value="Chromosome"/>
</dbReference>
<evidence type="ECO:0000256" key="1">
    <source>
        <dbReference type="ARBA" id="ARBA00004672"/>
    </source>
</evidence>
<comment type="pathway">
    <text evidence="1 8">Purine metabolism; IMP biosynthesis via de novo pathway; 5-amino-1-(5-phospho-D-ribosyl)imidazole-4-carboxamide from 5-amino-1-(5-phospho-D-ribosyl)imidazole-4-carboxylate: step 1/2.</text>
</comment>
<evidence type="ECO:0000256" key="3">
    <source>
        <dbReference type="ARBA" id="ARBA00022598"/>
    </source>
</evidence>
<dbReference type="InterPro" id="IPR033934">
    <property type="entry name" value="SAICAR_synt_PurC"/>
</dbReference>
<dbReference type="GO" id="GO:0005524">
    <property type="term" value="F:ATP binding"/>
    <property type="evidence" value="ECO:0007669"/>
    <property type="project" value="UniProtKB-KW"/>
</dbReference>
<dbReference type="PANTHER" id="PTHR43599:SF3">
    <property type="entry name" value="SI:DKEY-6E2.2"/>
    <property type="match status" value="1"/>
</dbReference>
<proteinExistence type="inferred from homology"/>
<dbReference type="EC" id="6.3.2.6" evidence="8"/>
<reference evidence="11" key="2">
    <citation type="journal article" date="2020" name="mSystems">
        <title>Genome- and Community-Level Interaction Insights into Carbon Utilization and Element Cycling Functions of Hydrothermarchaeota in Hydrothermal Sediment.</title>
        <authorList>
            <person name="Zhou Z."/>
            <person name="Liu Y."/>
            <person name="Xu W."/>
            <person name="Pan J."/>
            <person name="Luo Z.H."/>
            <person name="Li M."/>
        </authorList>
    </citation>
    <scope>NUCLEOTIDE SEQUENCE [LARGE SCALE GENOMIC DNA]</scope>
    <source>
        <strain evidence="12">SpSt-604</strain>
        <strain evidence="11">SpSt-640</strain>
    </source>
</reference>
<dbReference type="PATRIC" id="fig|93466.3.peg.2000"/>
<dbReference type="InterPro" id="IPR028923">
    <property type="entry name" value="SAICAR_synt/ADE2_N"/>
</dbReference>
<dbReference type="EMBL" id="DTBH01000043">
    <property type="protein sequence ID" value="HGQ76664.1"/>
    <property type="molecule type" value="Genomic_DNA"/>
</dbReference>
<comment type="similarity">
    <text evidence="2 8">Belongs to the SAICAR synthetase family.</text>
</comment>
<evidence type="ECO:0000259" key="9">
    <source>
        <dbReference type="Pfam" id="PF01259"/>
    </source>
</evidence>
<evidence type="ECO:0000256" key="2">
    <source>
        <dbReference type="ARBA" id="ARBA00010190"/>
    </source>
</evidence>
<keyword evidence="6 8" id="KW-0067">ATP-binding</keyword>
<gene>
    <name evidence="8" type="primary">purC</name>
    <name evidence="12" type="ORF">ENT72_04375</name>
    <name evidence="11" type="ORF">ENU12_01795</name>
    <name evidence="10" type="ORF">JM64_09615</name>
</gene>
<accession>A0A172T595</accession>
<dbReference type="AlphaFoldDB" id="A0A172T595"/>
<protein>
    <recommendedName>
        <fullName evidence="8">Phosphoribosylaminoimidazole-succinocarboxamide synthase</fullName>
        <ecNumber evidence="8">6.3.2.6</ecNumber>
    </recommendedName>
    <alternativeName>
        <fullName evidence="8">SAICAR synthetase</fullName>
    </alternativeName>
</protein>
<dbReference type="GO" id="GO:0009236">
    <property type="term" value="P:cobalamin biosynthetic process"/>
    <property type="evidence" value="ECO:0007669"/>
    <property type="project" value="InterPro"/>
</dbReference>
<dbReference type="Pfam" id="PF01259">
    <property type="entry name" value="SAICAR_synt"/>
    <property type="match status" value="1"/>
</dbReference>
<dbReference type="OrthoDB" id="9801549at2"/>
<dbReference type="Gene3D" id="3.30.470.20">
    <property type="entry name" value="ATP-grasp fold, B domain"/>
    <property type="match status" value="1"/>
</dbReference>
<keyword evidence="3 8" id="KW-0436">Ligase</keyword>
<evidence type="ECO:0000256" key="5">
    <source>
        <dbReference type="ARBA" id="ARBA00022755"/>
    </source>
</evidence>
<keyword evidence="5 8" id="KW-0658">Purine biosynthesis</keyword>
<evidence type="ECO:0000256" key="7">
    <source>
        <dbReference type="ARBA" id="ARBA00048475"/>
    </source>
</evidence>
<dbReference type="PANTHER" id="PTHR43599">
    <property type="entry name" value="MULTIFUNCTIONAL PROTEIN ADE2"/>
    <property type="match status" value="1"/>
</dbReference>
<dbReference type="GO" id="GO:0004639">
    <property type="term" value="F:phosphoribosylaminoimidazolesuccinocarboxamide synthase activity"/>
    <property type="evidence" value="ECO:0007669"/>
    <property type="project" value="UniProtKB-UniRule"/>
</dbReference>
<evidence type="ECO:0000256" key="4">
    <source>
        <dbReference type="ARBA" id="ARBA00022741"/>
    </source>
</evidence>
<organism evidence="10 13">
    <name type="scientific">Fervidobacterium pennivorans</name>
    <dbReference type="NCBI Taxonomy" id="93466"/>
    <lineage>
        <taxon>Bacteria</taxon>
        <taxon>Thermotogati</taxon>
        <taxon>Thermotogota</taxon>
        <taxon>Thermotogae</taxon>
        <taxon>Thermotogales</taxon>
        <taxon>Fervidobacteriaceae</taxon>
        <taxon>Fervidobacterium</taxon>
    </lineage>
</organism>
<dbReference type="CDD" id="cd01415">
    <property type="entry name" value="SAICAR_synt_PurC"/>
    <property type="match status" value="1"/>
</dbReference>
<dbReference type="PROSITE" id="PS01057">
    <property type="entry name" value="SAICAR_SYNTHETASE_1"/>
    <property type="match status" value="1"/>
</dbReference>
<evidence type="ECO:0000256" key="6">
    <source>
        <dbReference type="ARBA" id="ARBA00022840"/>
    </source>
</evidence>
<evidence type="ECO:0000313" key="13">
    <source>
        <dbReference type="Proteomes" id="UP000077096"/>
    </source>
</evidence>
<sequence>MGGTLLYEGKTKIVELSEDGQSVILTFKDDITAGDGAKHDVLALKGQYCSEITARLMHYLNTKGIYTMFLNYIPPNKIRARKLKMIPLEVIVRFKKAGSFVRRYGGTEGEDLPVPLVEFTYKSDVMHDPLMCIEHLEVLGILSMQHATIIIDEAKKAATLLKELFTLHGFELWDIKFEYGFDESGNICLGDEISPDTMRLRKAGEIFDKDIYRRNLGNPIEKYEVVLNLCRSILL</sequence>
<evidence type="ECO:0000313" key="11">
    <source>
        <dbReference type="EMBL" id="HGQ76664.1"/>
    </source>
</evidence>
<dbReference type="KEGG" id="fng:JM64_09615"/>
<dbReference type="EMBL" id="CP011393">
    <property type="protein sequence ID" value="ANE42137.1"/>
    <property type="molecule type" value="Genomic_DNA"/>
</dbReference>
<dbReference type="GO" id="GO:0006189">
    <property type="term" value="P:'de novo' IMP biosynthetic process"/>
    <property type="evidence" value="ECO:0007669"/>
    <property type="project" value="UniProtKB-UniRule"/>
</dbReference>
<dbReference type="InterPro" id="IPR018236">
    <property type="entry name" value="SAICAR_synthetase_CS"/>
</dbReference>
<feature type="domain" description="SAICAR synthetase/ADE2 N-terminal" evidence="9">
    <location>
        <begin position="5"/>
        <end position="227"/>
    </location>
</feature>
<evidence type="ECO:0000313" key="12">
    <source>
        <dbReference type="EMBL" id="HGU42136.1"/>
    </source>
</evidence>
<evidence type="ECO:0000256" key="8">
    <source>
        <dbReference type="HAMAP-Rule" id="MF_00137"/>
    </source>
</evidence>
<dbReference type="HAMAP" id="MF_00137">
    <property type="entry name" value="SAICAR_synth"/>
    <property type="match status" value="1"/>
</dbReference>